<accession>A0AAX4JMS0</accession>
<dbReference type="AlphaFoldDB" id="A0AAX4JMS0"/>
<evidence type="ECO:0000313" key="3">
    <source>
        <dbReference type="EMBL" id="WWC86208.1"/>
    </source>
</evidence>
<dbReference type="Proteomes" id="UP001355207">
    <property type="component" value="Chromosome 1"/>
</dbReference>
<gene>
    <name evidence="3" type="ORF">L201_001081</name>
</gene>
<evidence type="ECO:0000256" key="2">
    <source>
        <dbReference type="SAM" id="SignalP"/>
    </source>
</evidence>
<evidence type="ECO:0000256" key="1">
    <source>
        <dbReference type="SAM" id="MobiDB-lite"/>
    </source>
</evidence>
<organism evidence="3 4">
    <name type="scientific">Kwoniella dendrophila CBS 6074</name>
    <dbReference type="NCBI Taxonomy" id="1295534"/>
    <lineage>
        <taxon>Eukaryota</taxon>
        <taxon>Fungi</taxon>
        <taxon>Dikarya</taxon>
        <taxon>Basidiomycota</taxon>
        <taxon>Agaricomycotina</taxon>
        <taxon>Tremellomycetes</taxon>
        <taxon>Tremellales</taxon>
        <taxon>Cryptococcaceae</taxon>
        <taxon>Kwoniella</taxon>
    </lineage>
</organism>
<dbReference type="EMBL" id="CP144098">
    <property type="protein sequence ID" value="WWC86208.1"/>
    <property type="molecule type" value="Genomic_DNA"/>
</dbReference>
<dbReference type="RefSeq" id="XP_066072971.1">
    <property type="nucleotide sequence ID" value="XM_066216874.1"/>
</dbReference>
<feature type="region of interest" description="Disordered" evidence="1">
    <location>
        <begin position="157"/>
        <end position="187"/>
    </location>
</feature>
<proteinExistence type="predicted"/>
<keyword evidence="4" id="KW-1185">Reference proteome</keyword>
<protein>
    <submittedName>
        <fullName evidence="3">Uncharacterized protein</fullName>
    </submittedName>
</protein>
<dbReference type="GeneID" id="91091753"/>
<name>A0AAX4JMS0_9TREE</name>
<feature type="chain" id="PRO_5043433135" evidence="2">
    <location>
        <begin position="19"/>
        <end position="187"/>
    </location>
</feature>
<evidence type="ECO:0000313" key="4">
    <source>
        <dbReference type="Proteomes" id="UP001355207"/>
    </source>
</evidence>
<feature type="signal peptide" evidence="2">
    <location>
        <begin position="1"/>
        <end position="18"/>
    </location>
</feature>
<sequence>MRASVITAILLSATTALAMPSPVKTDSIDKKVASYDTPKNFHQDCDKHNVQCKAMNENVYGTANYASGAVGKQEGHIAKTGSQIAAMEGQNDLSKTLANNGPVIQHDLQGRDHGHSEMNEGLKKTGDEVYPSGLLSESGKFIQTQGEVAETAGKGLNAVGKESNGHAQTASKGQKNHGGEIINSVVS</sequence>
<keyword evidence="2" id="KW-0732">Signal</keyword>
<reference evidence="3 4" key="1">
    <citation type="submission" date="2024-01" db="EMBL/GenBank/DDBJ databases">
        <title>Comparative genomics of Cryptococcus and Kwoniella reveals pathogenesis evolution and contrasting modes of karyotype evolution via chromosome fusion or intercentromeric recombination.</title>
        <authorList>
            <person name="Coelho M.A."/>
            <person name="David-Palma M."/>
            <person name="Shea T."/>
            <person name="Bowers K."/>
            <person name="McGinley-Smith S."/>
            <person name="Mohammad A.W."/>
            <person name="Gnirke A."/>
            <person name="Yurkov A.M."/>
            <person name="Nowrousian M."/>
            <person name="Sun S."/>
            <person name="Cuomo C.A."/>
            <person name="Heitman J."/>
        </authorList>
    </citation>
    <scope>NUCLEOTIDE SEQUENCE [LARGE SCALE GENOMIC DNA]</scope>
    <source>
        <strain evidence="3 4">CBS 6074</strain>
    </source>
</reference>